<evidence type="ECO:0000259" key="4">
    <source>
        <dbReference type="SMART" id="SM00355"/>
    </source>
</evidence>
<evidence type="ECO:0000256" key="2">
    <source>
        <dbReference type="ARBA" id="ARBA00022771"/>
    </source>
</evidence>
<name>A0A1V0SKM0_9VIRU</name>
<sequence length="117" mass="14192">MDNKQHKYVCVKCNFKCNIKAKWETHINTELHKTGIRKKRSDYKEPINCEQCNYKTKNKTTLLKHKLTQHSTKEEREQKFKYYCTLCDYGTFSLDSFEIHKNTKKHKNIELINKQNF</sequence>
<dbReference type="SUPFAM" id="SSF57667">
    <property type="entry name" value="beta-beta-alpha zinc fingers"/>
    <property type="match status" value="1"/>
</dbReference>
<organism evidence="5">
    <name type="scientific">Klosneuvirus KNV1</name>
    <dbReference type="NCBI Taxonomy" id="1977640"/>
    <lineage>
        <taxon>Viruses</taxon>
        <taxon>Varidnaviria</taxon>
        <taxon>Bamfordvirae</taxon>
        <taxon>Nucleocytoviricota</taxon>
        <taxon>Megaviricetes</taxon>
        <taxon>Imitervirales</taxon>
        <taxon>Mimiviridae</taxon>
        <taxon>Klosneuvirinae</taxon>
        <taxon>Klosneuvirus</taxon>
    </lineage>
</organism>
<keyword evidence="2" id="KW-0863">Zinc-finger</keyword>
<protein>
    <recommendedName>
        <fullName evidence="4">C2H2-type domain-containing protein</fullName>
    </recommendedName>
</protein>
<reference evidence="5" key="1">
    <citation type="journal article" date="2017" name="Science">
        <title>Giant viruses with an expanded complement of translation system components.</title>
        <authorList>
            <person name="Schulz F."/>
            <person name="Yutin N."/>
            <person name="Ivanova N.N."/>
            <person name="Ortega D.R."/>
            <person name="Lee T.K."/>
            <person name="Vierheilig J."/>
            <person name="Daims H."/>
            <person name="Horn M."/>
            <person name="Wagner M."/>
            <person name="Jensen G.J."/>
            <person name="Kyrpides N.C."/>
            <person name="Koonin E.V."/>
            <person name="Woyke T."/>
        </authorList>
    </citation>
    <scope>NUCLEOTIDE SEQUENCE</scope>
    <source>
        <strain evidence="5">KNV1</strain>
    </source>
</reference>
<keyword evidence="3" id="KW-0862">Zinc</keyword>
<evidence type="ECO:0000256" key="1">
    <source>
        <dbReference type="ARBA" id="ARBA00022723"/>
    </source>
</evidence>
<dbReference type="InterPro" id="IPR013087">
    <property type="entry name" value="Znf_C2H2_type"/>
</dbReference>
<dbReference type="EMBL" id="KY684111">
    <property type="protein sequence ID" value="ARF12211.1"/>
    <property type="molecule type" value="Genomic_DNA"/>
</dbReference>
<proteinExistence type="predicted"/>
<feature type="domain" description="C2H2-type" evidence="4">
    <location>
        <begin position="8"/>
        <end position="32"/>
    </location>
</feature>
<dbReference type="InterPro" id="IPR036236">
    <property type="entry name" value="Znf_C2H2_sf"/>
</dbReference>
<accession>A0A1V0SKM0</accession>
<feature type="domain" description="C2H2-type" evidence="4">
    <location>
        <begin position="47"/>
        <end position="70"/>
    </location>
</feature>
<dbReference type="Gene3D" id="3.30.160.60">
    <property type="entry name" value="Classic Zinc Finger"/>
    <property type="match status" value="1"/>
</dbReference>
<keyword evidence="1" id="KW-0479">Metal-binding</keyword>
<dbReference type="InterPro" id="IPR022755">
    <property type="entry name" value="Znf_C2H2_jaz"/>
</dbReference>
<dbReference type="Pfam" id="PF12171">
    <property type="entry name" value="zf-C2H2_jaz"/>
    <property type="match status" value="1"/>
</dbReference>
<feature type="domain" description="C2H2-type" evidence="4">
    <location>
        <begin position="82"/>
        <end position="106"/>
    </location>
</feature>
<evidence type="ECO:0000256" key="3">
    <source>
        <dbReference type="ARBA" id="ARBA00022833"/>
    </source>
</evidence>
<evidence type="ECO:0000313" key="5">
    <source>
        <dbReference type="EMBL" id="ARF12211.1"/>
    </source>
</evidence>
<dbReference type="SMART" id="SM00355">
    <property type="entry name" value="ZnF_C2H2"/>
    <property type="match status" value="3"/>
</dbReference>
<gene>
    <name evidence="5" type="ORF">Klosneuvirus_4_26</name>
</gene>